<evidence type="ECO:0000313" key="2">
    <source>
        <dbReference type="Proteomes" id="UP000663866"/>
    </source>
</evidence>
<sequence>MNYLRIIQKPILTISSIRHSSTINILALIDSYPIEATVFEPKSPSPDS</sequence>
<dbReference type="Proteomes" id="UP000663866">
    <property type="component" value="Unassembled WGS sequence"/>
</dbReference>
<reference evidence="1" key="1">
    <citation type="submission" date="2021-02" db="EMBL/GenBank/DDBJ databases">
        <authorList>
            <person name="Nowell W R."/>
        </authorList>
    </citation>
    <scope>NUCLEOTIDE SEQUENCE</scope>
</reference>
<proteinExistence type="predicted"/>
<protein>
    <submittedName>
        <fullName evidence="1">Uncharacterized protein</fullName>
    </submittedName>
</protein>
<dbReference type="EMBL" id="CAJOBG010111227">
    <property type="protein sequence ID" value="CAF4741141.1"/>
    <property type="molecule type" value="Genomic_DNA"/>
</dbReference>
<keyword evidence="2" id="KW-1185">Reference proteome</keyword>
<dbReference type="AlphaFoldDB" id="A0A821KUK3"/>
<organism evidence="1 2">
    <name type="scientific">Rotaria magnacalcarata</name>
    <dbReference type="NCBI Taxonomy" id="392030"/>
    <lineage>
        <taxon>Eukaryota</taxon>
        <taxon>Metazoa</taxon>
        <taxon>Spiralia</taxon>
        <taxon>Gnathifera</taxon>
        <taxon>Rotifera</taxon>
        <taxon>Eurotatoria</taxon>
        <taxon>Bdelloidea</taxon>
        <taxon>Philodinida</taxon>
        <taxon>Philodinidae</taxon>
        <taxon>Rotaria</taxon>
    </lineage>
</organism>
<evidence type="ECO:0000313" key="1">
    <source>
        <dbReference type="EMBL" id="CAF4741141.1"/>
    </source>
</evidence>
<accession>A0A821KUK3</accession>
<name>A0A821KUK3_9BILA</name>
<gene>
    <name evidence="1" type="ORF">OVN521_LOCUS49819</name>
</gene>
<comment type="caution">
    <text evidence="1">The sequence shown here is derived from an EMBL/GenBank/DDBJ whole genome shotgun (WGS) entry which is preliminary data.</text>
</comment>
<feature type="non-terminal residue" evidence="1">
    <location>
        <position position="48"/>
    </location>
</feature>